<dbReference type="InterPro" id="IPR032675">
    <property type="entry name" value="LRR_dom_sf"/>
</dbReference>
<dbReference type="EMBL" id="VDCS01000001">
    <property type="protein sequence ID" value="TNJ47085.1"/>
    <property type="molecule type" value="Genomic_DNA"/>
</dbReference>
<dbReference type="PANTHER" id="PTHR47566">
    <property type="match status" value="1"/>
</dbReference>
<dbReference type="PROSITE" id="PS51257">
    <property type="entry name" value="PROKAR_LIPOPROTEIN"/>
    <property type="match status" value="1"/>
</dbReference>
<dbReference type="Pfam" id="PF13585">
    <property type="entry name" value="CHU_C"/>
    <property type="match status" value="1"/>
</dbReference>
<dbReference type="SUPFAM" id="SSF52058">
    <property type="entry name" value="L domain-like"/>
    <property type="match status" value="1"/>
</dbReference>
<dbReference type="GO" id="GO:0035591">
    <property type="term" value="F:signaling adaptor activity"/>
    <property type="evidence" value="ECO:0007669"/>
    <property type="project" value="TreeGrafter"/>
</dbReference>
<name>A0A5C4SS51_9FLAO</name>
<reference evidence="3 4" key="1">
    <citation type="submission" date="2019-05" db="EMBL/GenBank/DDBJ databases">
        <title>Tamlana fucoidanivorans sp. nov., isolated from the surface of algae collected from Fujian province in China.</title>
        <authorList>
            <person name="Li J."/>
        </authorList>
    </citation>
    <scope>NUCLEOTIDE SEQUENCE [LARGE SCALE GENOMIC DNA]</scope>
    <source>
        <strain evidence="3 4">CW2-9</strain>
    </source>
</reference>
<organism evidence="3 4">
    <name type="scientific">Allotamlana fucoidanivorans</name>
    <dbReference type="NCBI Taxonomy" id="2583814"/>
    <lineage>
        <taxon>Bacteria</taxon>
        <taxon>Pseudomonadati</taxon>
        <taxon>Bacteroidota</taxon>
        <taxon>Flavobacteriia</taxon>
        <taxon>Flavobacteriales</taxon>
        <taxon>Flavobacteriaceae</taxon>
        <taxon>Allotamlana</taxon>
    </lineage>
</organism>
<gene>
    <name evidence="3" type="ORF">FGF67_00765</name>
</gene>
<evidence type="ECO:0000313" key="4">
    <source>
        <dbReference type="Proteomes" id="UP000308713"/>
    </source>
</evidence>
<dbReference type="InterPro" id="IPR052574">
    <property type="entry name" value="CDIRP"/>
</dbReference>
<evidence type="ECO:0000313" key="3">
    <source>
        <dbReference type="EMBL" id="TNJ47085.1"/>
    </source>
</evidence>
<keyword evidence="1" id="KW-0433">Leucine-rich repeat</keyword>
<dbReference type="AlphaFoldDB" id="A0A5C4SS51"/>
<evidence type="ECO:0000256" key="2">
    <source>
        <dbReference type="ARBA" id="ARBA00022737"/>
    </source>
</evidence>
<comment type="caution">
    <text evidence="3">The sequence shown here is derived from an EMBL/GenBank/DDBJ whole genome shotgun (WGS) entry which is preliminary data.</text>
</comment>
<dbReference type="InterPro" id="IPR026341">
    <property type="entry name" value="T9SS_type_B"/>
</dbReference>
<dbReference type="Gene3D" id="3.80.10.10">
    <property type="entry name" value="Ribonuclease Inhibitor"/>
    <property type="match status" value="1"/>
</dbReference>
<dbReference type="Proteomes" id="UP000308713">
    <property type="component" value="Unassembled WGS sequence"/>
</dbReference>
<sequence>MITMAKKANLLFFFVFLISISCFTQITYVPDDNFEQALIDLGYDTPPLNDLVPTANIANVVSLELSEKSIQDLTGIEDFKILTNLNCSKNQLDILDLSNNLNLVEVYCSGNNLTSLNVSRSTELQRLWCFGNNLSDLNVMNNTELISLRCENNNLNELDTSTLTNLNILSCENNQITDLDLSSSTSLARLLCGGNFISNLNISSNYMLTYLSCENNQIASLDVSNSKNIKAILCQNNLIDRLNLSKNSNLLNLNCSNNDLCKLDLRNGNNGNLSLINFSNNPSLTCVLIDNAIGNHSTWQPENYTNYVTSEKECGVTVPVDYLNNFIGSNYTLPYITYGNYFTASGGKGSLLYAGQNITTSQTIYIYNEINCFDNESRFNVIITDDDFIIPKFFTPNNDGTNDTWQVFDVNHTVKNILIFNRYGKLLKTIYLNSEGWDGTFNGYPQITDTYWYHITLNTGEVLKGPFTLKR</sequence>
<keyword evidence="4" id="KW-1185">Reference proteome</keyword>
<evidence type="ECO:0000256" key="1">
    <source>
        <dbReference type="ARBA" id="ARBA00022614"/>
    </source>
</evidence>
<dbReference type="PANTHER" id="PTHR47566:SF1">
    <property type="entry name" value="PROTEIN NUD1"/>
    <property type="match status" value="1"/>
</dbReference>
<protein>
    <submittedName>
        <fullName evidence="3">T9SS type B sorting domain-containing protein</fullName>
    </submittedName>
</protein>
<dbReference type="NCBIfam" id="TIGR04131">
    <property type="entry name" value="Bac_Flav_CTERM"/>
    <property type="match status" value="1"/>
</dbReference>
<accession>A0A5C4SS51</accession>
<proteinExistence type="predicted"/>
<keyword evidence="2" id="KW-0677">Repeat</keyword>